<keyword evidence="3" id="KW-1185">Reference proteome</keyword>
<evidence type="ECO:0000256" key="1">
    <source>
        <dbReference type="SAM" id="Phobius"/>
    </source>
</evidence>
<evidence type="ECO:0000313" key="2">
    <source>
        <dbReference type="EMBL" id="OPJ65313.1"/>
    </source>
</evidence>
<dbReference type="Proteomes" id="UP000191056">
    <property type="component" value="Unassembled WGS sequence"/>
</dbReference>
<reference evidence="2 3" key="1">
    <citation type="submission" date="2017-03" db="EMBL/GenBank/DDBJ databases">
        <title>Genome sequence of Clostridium chromiireducens DSM 23318.</title>
        <authorList>
            <person name="Poehlein A."/>
            <person name="Daniel R."/>
        </authorList>
    </citation>
    <scope>NUCLEOTIDE SEQUENCE [LARGE SCALE GENOMIC DNA]</scope>
    <source>
        <strain evidence="2 3">DSM 23318</strain>
    </source>
</reference>
<feature type="transmembrane region" description="Helical" evidence="1">
    <location>
        <begin position="34"/>
        <end position="54"/>
    </location>
</feature>
<feature type="transmembrane region" description="Helical" evidence="1">
    <location>
        <begin position="60"/>
        <end position="82"/>
    </location>
</feature>
<dbReference type="AlphaFoldDB" id="A0A1V4IZI7"/>
<protein>
    <recommendedName>
        <fullName evidence="4">DUF3953 domain-containing protein</fullName>
    </recommendedName>
</protein>
<comment type="caution">
    <text evidence="2">The sequence shown here is derived from an EMBL/GenBank/DDBJ whole genome shotgun (WGS) entry which is preliminary data.</text>
</comment>
<organism evidence="2 3">
    <name type="scientific">Clostridium chromiireducens</name>
    <dbReference type="NCBI Taxonomy" id="225345"/>
    <lineage>
        <taxon>Bacteria</taxon>
        <taxon>Bacillati</taxon>
        <taxon>Bacillota</taxon>
        <taxon>Clostridia</taxon>
        <taxon>Eubacteriales</taxon>
        <taxon>Clostridiaceae</taxon>
        <taxon>Clostridium</taxon>
    </lineage>
</organism>
<keyword evidence="1" id="KW-0812">Transmembrane</keyword>
<dbReference type="EMBL" id="MZGT01000009">
    <property type="protein sequence ID" value="OPJ65313.1"/>
    <property type="molecule type" value="Genomic_DNA"/>
</dbReference>
<feature type="transmembrane region" description="Helical" evidence="1">
    <location>
        <begin position="6"/>
        <end position="27"/>
    </location>
</feature>
<keyword evidence="1" id="KW-1133">Transmembrane helix</keyword>
<proteinExistence type="predicted"/>
<name>A0A1V4IZI7_9CLOT</name>
<gene>
    <name evidence="2" type="ORF">CLCHR_08890</name>
</gene>
<evidence type="ECO:0008006" key="4">
    <source>
        <dbReference type="Google" id="ProtNLM"/>
    </source>
</evidence>
<evidence type="ECO:0000313" key="3">
    <source>
        <dbReference type="Proteomes" id="UP000191056"/>
    </source>
</evidence>
<sequence>MSKKLFYIVSLILGTLLPLFSLNIIVSKYDPNDFFPLIFICLGLCDTLLGINLLNANKKILSVSSFILAGFLFILVGSKVYIYS</sequence>
<accession>A0A1V4IZI7</accession>
<dbReference type="OrthoDB" id="1913121at2"/>
<keyword evidence="1" id="KW-0472">Membrane</keyword>